<name>A0A3B7RUM2_9BACT</name>
<evidence type="ECO:0000313" key="3">
    <source>
        <dbReference type="Proteomes" id="UP000262802"/>
    </source>
</evidence>
<reference evidence="2 3" key="1">
    <citation type="submission" date="2018-09" db="EMBL/GenBank/DDBJ databases">
        <title>Hymenobacter medium sp. nov., isolated from R2A medium.</title>
        <authorList>
            <person name="Yingchao G."/>
        </authorList>
    </citation>
    <scope>NUCLEOTIDE SEQUENCE [LARGE SCALE GENOMIC DNA]</scope>
    <source>
        <strain evidence="3">sh-6</strain>
    </source>
</reference>
<dbReference type="OrthoDB" id="893350at2"/>
<dbReference type="RefSeq" id="WP_119445579.1">
    <property type="nucleotide sequence ID" value="NZ_CP032317.1"/>
</dbReference>
<organism evidence="2 3">
    <name type="scientific">Hymenobacter oligotrophus</name>
    <dbReference type="NCBI Taxonomy" id="2319843"/>
    <lineage>
        <taxon>Bacteria</taxon>
        <taxon>Pseudomonadati</taxon>
        <taxon>Bacteroidota</taxon>
        <taxon>Cytophagia</taxon>
        <taxon>Cytophagales</taxon>
        <taxon>Hymenobacteraceae</taxon>
        <taxon>Hymenobacter</taxon>
    </lineage>
</organism>
<sequence length="245" mass="26797">MSELHNPLFDDEREFLERQKQEYERALLGDVDHIKERTTQVGKYVAIGAALLGGVWLVSKVLGGRDDEDDEDHASQRRRKKQKAKKVKGGRRKAQLVAHSDDYHFGSSGLSPRAQLAPPVYHATAASDADPFPAFDTTEPYAAGLPAVAAPAYQAPRGGYRAQPKPAEQGSMVLDTLRALAESDTGKMLIGQVSGVLIAMLTRKVNEWMEMNKNSDLAASATEPETKDIDFVIHHDDAHAPDPTA</sequence>
<feature type="region of interest" description="Disordered" evidence="1">
    <location>
        <begin position="64"/>
        <end position="93"/>
    </location>
</feature>
<protein>
    <submittedName>
        <fullName evidence="2">Uncharacterized protein</fullName>
    </submittedName>
</protein>
<feature type="compositionally biased region" description="Basic residues" evidence="1">
    <location>
        <begin position="76"/>
        <end position="93"/>
    </location>
</feature>
<evidence type="ECO:0000313" key="2">
    <source>
        <dbReference type="EMBL" id="AYA38027.1"/>
    </source>
</evidence>
<proteinExistence type="predicted"/>
<keyword evidence="3" id="KW-1185">Reference proteome</keyword>
<gene>
    <name evidence="2" type="ORF">D3Y59_13840</name>
</gene>
<evidence type="ECO:0000256" key="1">
    <source>
        <dbReference type="SAM" id="MobiDB-lite"/>
    </source>
</evidence>
<dbReference type="EMBL" id="CP032317">
    <property type="protein sequence ID" value="AYA38027.1"/>
    <property type="molecule type" value="Genomic_DNA"/>
</dbReference>
<dbReference type="Proteomes" id="UP000262802">
    <property type="component" value="Chromosome"/>
</dbReference>
<accession>A0A3B7RUM2</accession>
<dbReference type="KEGG" id="hyh:D3Y59_13840"/>
<dbReference type="AlphaFoldDB" id="A0A3B7RUM2"/>